<dbReference type="InterPro" id="IPR027271">
    <property type="entry name" value="Acetolactate_synth/TF_NikR_C"/>
</dbReference>
<dbReference type="PROSITE" id="PS51671">
    <property type="entry name" value="ACT"/>
    <property type="match status" value="1"/>
</dbReference>
<evidence type="ECO:0000256" key="5">
    <source>
        <dbReference type="ARBA" id="ARBA00022605"/>
    </source>
</evidence>
<evidence type="ECO:0000256" key="3">
    <source>
        <dbReference type="ARBA" id="ARBA00006341"/>
    </source>
</evidence>
<evidence type="ECO:0000256" key="6">
    <source>
        <dbReference type="ARBA" id="ARBA00023304"/>
    </source>
</evidence>
<dbReference type="Pfam" id="PF10369">
    <property type="entry name" value="ALS_ss_C"/>
    <property type="match status" value="1"/>
</dbReference>
<sequence length="186" mass="20963">MAPIKDTDPAIREYIITVFTENQVGVLGRITSIFTRRKINIESLKVSETPVKGISMFTIHAFTTEDTACRILSGIERIIEVLRADKYRTDEFTAQQIALYKVSPELFLRGGDACLKAHNARVIEINPEYVVLERTGAKEEIEALRSYLAQSGMLMQFTHSENIVLHDATVENALSGIIDRRDYLGD</sequence>
<dbReference type="UniPathway" id="UPA00047">
    <property type="reaction ID" value="UER00055"/>
</dbReference>
<comment type="subunit">
    <text evidence="4 8">Dimer of large and small chains.</text>
</comment>
<dbReference type="InterPro" id="IPR019455">
    <property type="entry name" value="Acetolactate_synth_ssu_C"/>
</dbReference>
<evidence type="ECO:0000313" key="10">
    <source>
        <dbReference type="EMBL" id="SUE34667.1"/>
    </source>
</evidence>
<keyword evidence="11" id="KW-1185">Reference proteome</keyword>
<dbReference type="InterPro" id="IPR004789">
    <property type="entry name" value="Acetalactate_synth_ssu"/>
</dbReference>
<dbReference type="InterPro" id="IPR045865">
    <property type="entry name" value="ACT-like_dom_sf"/>
</dbReference>
<dbReference type="PANTHER" id="PTHR30239:SF0">
    <property type="entry name" value="ACETOLACTATE SYNTHASE SMALL SUBUNIT 1, CHLOROPLASTIC"/>
    <property type="match status" value="1"/>
</dbReference>
<comment type="catalytic activity">
    <reaction evidence="7 8">
        <text>2 pyruvate + H(+) = (2S)-2-acetolactate + CO2</text>
        <dbReference type="Rhea" id="RHEA:25249"/>
        <dbReference type="ChEBI" id="CHEBI:15361"/>
        <dbReference type="ChEBI" id="CHEBI:15378"/>
        <dbReference type="ChEBI" id="CHEBI:16526"/>
        <dbReference type="ChEBI" id="CHEBI:58476"/>
        <dbReference type="EC" id="2.2.1.6"/>
    </reaction>
</comment>
<accession>A0A379MUY1</accession>
<evidence type="ECO:0000313" key="11">
    <source>
        <dbReference type="Proteomes" id="UP000255233"/>
    </source>
</evidence>
<dbReference type="Gene3D" id="3.30.70.1150">
    <property type="entry name" value="ACT-like. Chain A, domain 2"/>
    <property type="match status" value="1"/>
</dbReference>
<dbReference type="SUPFAM" id="SSF55021">
    <property type="entry name" value="ACT-like"/>
    <property type="match status" value="2"/>
</dbReference>
<dbReference type="GO" id="GO:0005829">
    <property type="term" value="C:cytosol"/>
    <property type="evidence" value="ECO:0007669"/>
    <property type="project" value="TreeGrafter"/>
</dbReference>
<dbReference type="InterPro" id="IPR054480">
    <property type="entry name" value="AHAS_small-like_ACT"/>
</dbReference>
<dbReference type="Gene3D" id="3.30.70.260">
    <property type="match status" value="1"/>
</dbReference>
<evidence type="ECO:0000256" key="8">
    <source>
        <dbReference type="RuleBase" id="RU368092"/>
    </source>
</evidence>
<dbReference type="InterPro" id="IPR002912">
    <property type="entry name" value="ACT_dom"/>
</dbReference>
<dbReference type="Pfam" id="PF22629">
    <property type="entry name" value="ACT_AHAS_ss"/>
    <property type="match status" value="1"/>
</dbReference>
<dbReference type="STRING" id="880526.GCA_000427365_01919"/>
<dbReference type="OrthoDB" id="1523722at2"/>
<comment type="similarity">
    <text evidence="3 8">Belongs to the acetolactate synthase small subunit family.</text>
</comment>
<evidence type="ECO:0000256" key="2">
    <source>
        <dbReference type="ARBA" id="ARBA00005025"/>
    </source>
</evidence>
<dbReference type="EMBL" id="UGVL01000001">
    <property type="protein sequence ID" value="SUE34667.1"/>
    <property type="molecule type" value="Genomic_DNA"/>
</dbReference>
<keyword evidence="6 8" id="KW-0100">Branched-chain amino acid biosynthesis</keyword>
<comment type="pathway">
    <text evidence="2 8">Amino-acid biosynthesis; L-valine biosynthesis; L-valine from pyruvate: step 1/4.</text>
</comment>
<dbReference type="GO" id="GO:0009099">
    <property type="term" value="P:L-valine biosynthetic process"/>
    <property type="evidence" value="ECO:0007669"/>
    <property type="project" value="UniProtKB-UniRule"/>
</dbReference>
<dbReference type="AlphaFoldDB" id="A0A379MUY1"/>
<comment type="pathway">
    <text evidence="1 8">Amino-acid biosynthesis; L-isoleucine biosynthesis; L-isoleucine from 2-oxobutanoate: step 1/4.</text>
</comment>
<comment type="function">
    <text evidence="8">Catalyzes the conversion of 2 pyruvate molecules into acetolactate in the first common step of the biosynthetic pathway of the branched-amino acids such as leucine, isoleucine, and valine.</text>
</comment>
<dbReference type="GO" id="GO:0003984">
    <property type="term" value="F:acetolactate synthase activity"/>
    <property type="evidence" value="ECO:0007669"/>
    <property type="project" value="UniProtKB-UniRule"/>
</dbReference>
<dbReference type="GO" id="GO:1990610">
    <property type="term" value="F:acetolactate synthase regulator activity"/>
    <property type="evidence" value="ECO:0007669"/>
    <property type="project" value="UniProtKB-UniRule"/>
</dbReference>
<proteinExistence type="inferred from homology"/>
<evidence type="ECO:0000256" key="7">
    <source>
        <dbReference type="ARBA" id="ARBA00048670"/>
    </source>
</evidence>
<dbReference type="CDD" id="cd04878">
    <property type="entry name" value="ACT_AHAS"/>
    <property type="match status" value="1"/>
</dbReference>
<evidence type="ECO:0000256" key="1">
    <source>
        <dbReference type="ARBA" id="ARBA00004974"/>
    </source>
</evidence>
<dbReference type="InterPro" id="IPR039557">
    <property type="entry name" value="AHAS_ACT"/>
</dbReference>
<dbReference type="RefSeq" id="WP_037291838.1">
    <property type="nucleotide sequence ID" value="NZ_CALVFX010000001.1"/>
</dbReference>
<evidence type="ECO:0000259" key="9">
    <source>
        <dbReference type="PROSITE" id="PS51671"/>
    </source>
</evidence>
<dbReference type="Proteomes" id="UP000255233">
    <property type="component" value="Unassembled WGS sequence"/>
</dbReference>
<name>A0A379MUY1_9BACT</name>
<dbReference type="GO" id="GO:0009097">
    <property type="term" value="P:isoleucine biosynthetic process"/>
    <property type="evidence" value="ECO:0007669"/>
    <property type="project" value="UniProtKB-UniRule"/>
</dbReference>
<evidence type="ECO:0000256" key="4">
    <source>
        <dbReference type="ARBA" id="ARBA00011744"/>
    </source>
</evidence>
<dbReference type="NCBIfam" id="TIGR00119">
    <property type="entry name" value="acolac_sm"/>
    <property type="match status" value="1"/>
</dbReference>
<dbReference type="PANTHER" id="PTHR30239">
    <property type="entry name" value="ACETOLACTATE SYNTHASE SMALL SUBUNIT"/>
    <property type="match status" value="1"/>
</dbReference>
<feature type="domain" description="ACT" evidence="9">
    <location>
        <begin position="15"/>
        <end position="92"/>
    </location>
</feature>
<dbReference type="UniPathway" id="UPA00049">
    <property type="reaction ID" value="UER00059"/>
</dbReference>
<protein>
    <recommendedName>
        <fullName evidence="8">Acetolactate synthase small subunit</fullName>
        <shortName evidence="8">AHAS</shortName>
        <shortName evidence="8">ALS</shortName>
        <ecNumber evidence="8">2.2.1.6</ecNumber>
    </recommendedName>
    <alternativeName>
        <fullName evidence="8">Acetohydroxy-acid synthase small subunit</fullName>
    </alternativeName>
</protein>
<gene>
    <name evidence="10" type="primary">ilvH</name>
    <name evidence="10" type="ORF">NCTC11190_01900</name>
</gene>
<keyword evidence="8 10" id="KW-0808">Transferase</keyword>
<keyword evidence="5 8" id="KW-0028">Amino-acid biosynthesis</keyword>
<reference evidence="10 11" key="1">
    <citation type="submission" date="2018-06" db="EMBL/GenBank/DDBJ databases">
        <authorList>
            <consortium name="Pathogen Informatics"/>
            <person name="Doyle S."/>
        </authorList>
    </citation>
    <scope>NUCLEOTIDE SEQUENCE [LARGE SCALE GENOMIC DNA]</scope>
    <source>
        <strain evidence="10 11">NCTC11190</strain>
    </source>
</reference>
<dbReference type="EC" id="2.2.1.6" evidence="8"/>
<organism evidence="10 11">
    <name type="scientific">Rikenella microfusus</name>
    <dbReference type="NCBI Taxonomy" id="28139"/>
    <lineage>
        <taxon>Bacteria</taxon>
        <taxon>Pseudomonadati</taxon>
        <taxon>Bacteroidota</taxon>
        <taxon>Bacteroidia</taxon>
        <taxon>Bacteroidales</taxon>
        <taxon>Rikenellaceae</taxon>
        <taxon>Rikenella</taxon>
    </lineage>
</organism>